<dbReference type="HOGENOM" id="CLU_905317_0_0_6"/>
<dbReference type="KEGG" id="ddd:Dda3937_01233"/>
<dbReference type="STRING" id="198628.Dda3937_01233"/>
<accession>E0SL78</accession>
<sequence length="307" mass="35092">MFKVIINGKEFNESGMYPCSPLLRSSPYHLSGDDAIQLAINQLIDICGTEKEKEIDGEILKSTITKRVFTNDTDSSIKYGIEKIIEFLHMEWGLFRRGISQKKEITDYDANKILKGLELCFKNIYPNNPPTEHSCDLLYNYCYGSTPENTDWKDNKPLVMRDQLKLLIDPYKKEAFIPCIHGEEDQYTTKNLYNKNIGEETLLNGTEGLKVNEAVNTYTSCSIGASRWNKIKSLQDNSNRPFYLALIFGEGGVMTTGTVSKSMYVHDGVEVIFDKDIKCKILNKISIEWQKDFVNYNIKIVAVRTVN</sequence>
<evidence type="ECO:0000313" key="2">
    <source>
        <dbReference type="Proteomes" id="UP000006859"/>
    </source>
</evidence>
<reference evidence="1 2" key="1">
    <citation type="journal article" date="2011" name="J. Bacteriol.">
        <title>Genome sequence of the plant-pathogenic bacterium Dickeya dadantii 3937.</title>
        <authorList>
            <person name="Glasner J.D."/>
            <person name="Yang C.H."/>
            <person name="Reverchon S."/>
            <person name="Hugouvieux-Cotte-Pattat N."/>
            <person name="Condemine G."/>
            <person name="Bohin J.P."/>
            <person name="Van Gijsegem F."/>
            <person name="Yang S."/>
            <person name="Franza T."/>
            <person name="Expert D."/>
            <person name="Plunkett G. III"/>
            <person name="San Francisco M.J."/>
            <person name="Charkowski A.O."/>
            <person name="Py B."/>
            <person name="Bell K."/>
            <person name="Rauscher L."/>
            <person name="Rodriguez-Palenzuela P."/>
            <person name="Toussaint A."/>
            <person name="Holeva M.C."/>
            <person name="He S.Y."/>
            <person name="Douet V."/>
            <person name="Boccara M."/>
            <person name="Blanco C."/>
            <person name="Toth I."/>
            <person name="Anderson B.D."/>
            <person name="Biehl B.S."/>
            <person name="Mau B."/>
            <person name="Flynn S.M."/>
            <person name="Barras F."/>
            <person name="Lindeberg M."/>
            <person name="Birch P.R."/>
            <person name="Tsuyumu S."/>
            <person name="Shi X."/>
            <person name="Hibbing M."/>
            <person name="Yap M.N."/>
            <person name="Carpentier M."/>
            <person name="Dassa E."/>
            <person name="Umehara M."/>
            <person name="Kim J.F."/>
            <person name="Rusch M."/>
            <person name="Soni P."/>
            <person name="Mayhew G.F."/>
            <person name="Fouts D.E."/>
            <person name="Gill S.R."/>
            <person name="Blattner F.R."/>
            <person name="Keen N.T."/>
            <person name="Perna N.T."/>
        </authorList>
    </citation>
    <scope>NUCLEOTIDE SEQUENCE [LARGE SCALE GENOMIC DNA]</scope>
    <source>
        <strain evidence="1 2">3937</strain>
    </source>
</reference>
<gene>
    <name evidence="1" type="ordered locus">Dda3937_01233</name>
</gene>
<dbReference type="PATRIC" id="fig|198628.6.peg.1893"/>
<protein>
    <submittedName>
        <fullName evidence="1">Uncharacterized protein</fullName>
    </submittedName>
</protein>
<dbReference type="RefSeq" id="WP_013317573.1">
    <property type="nucleotide sequence ID" value="NC_014500.1"/>
</dbReference>
<keyword evidence="2" id="KW-1185">Reference proteome</keyword>
<name>E0SL78_DICD3</name>
<dbReference type="AlphaFoldDB" id="E0SL78"/>
<dbReference type="Proteomes" id="UP000006859">
    <property type="component" value="Chromosome"/>
</dbReference>
<proteinExistence type="predicted"/>
<evidence type="ECO:0000313" key="1">
    <source>
        <dbReference type="EMBL" id="ADM98113.1"/>
    </source>
</evidence>
<dbReference type="EMBL" id="CP002038">
    <property type="protein sequence ID" value="ADM98113.1"/>
    <property type="molecule type" value="Genomic_DNA"/>
</dbReference>
<organism evidence="1 2">
    <name type="scientific">Dickeya dadantii (strain 3937)</name>
    <name type="common">Erwinia chrysanthemi (strain 3937)</name>
    <dbReference type="NCBI Taxonomy" id="198628"/>
    <lineage>
        <taxon>Bacteria</taxon>
        <taxon>Pseudomonadati</taxon>
        <taxon>Pseudomonadota</taxon>
        <taxon>Gammaproteobacteria</taxon>
        <taxon>Enterobacterales</taxon>
        <taxon>Pectobacteriaceae</taxon>
        <taxon>Dickeya</taxon>
    </lineage>
</organism>